<evidence type="ECO:0000259" key="4">
    <source>
        <dbReference type="Pfam" id="PF00703"/>
    </source>
</evidence>
<keyword evidence="10" id="KW-1185">Reference proteome</keyword>
<dbReference type="InterPro" id="IPR051913">
    <property type="entry name" value="GH2_Domain-Containing"/>
</dbReference>
<evidence type="ECO:0000256" key="1">
    <source>
        <dbReference type="ARBA" id="ARBA00007401"/>
    </source>
</evidence>
<dbReference type="EC" id="3.2.1.23" evidence="9"/>
<dbReference type="Pfam" id="PF02837">
    <property type="entry name" value="Glyco_hydro_2_N"/>
    <property type="match status" value="1"/>
</dbReference>
<dbReference type="InterPro" id="IPR006103">
    <property type="entry name" value="Glyco_hydro_2_cat"/>
</dbReference>
<dbReference type="InterPro" id="IPR008979">
    <property type="entry name" value="Galactose-bd-like_sf"/>
</dbReference>
<dbReference type="InterPro" id="IPR036156">
    <property type="entry name" value="Beta-gal/glucu_dom_sf"/>
</dbReference>
<dbReference type="PRINTS" id="PR00132">
    <property type="entry name" value="GLHYDRLASE2"/>
</dbReference>
<dbReference type="InterPro" id="IPR023232">
    <property type="entry name" value="Glyco_hydro_2_AS"/>
</dbReference>
<accession>A0A9X0QH64</accession>
<dbReference type="SUPFAM" id="SSF49785">
    <property type="entry name" value="Galactose-binding domain-like"/>
    <property type="match status" value="1"/>
</dbReference>
<dbReference type="InterPro" id="IPR040605">
    <property type="entry name" value="Glyco_hydro2_dom5"/>
</dbReference>
<dbReference type="InterPro" id="IPR006102">
    <property type="entry name" value="Ig-like_GH2"/>
</dbReference>
<dbReference type="Pfam" id="PF00703">
    <property type="entry name" value="Glyco_hydro_2"/>
    <property type="match status" value="1"/>
</dbReference>
<evidence type="ECO:0000259" key="8">
    <source>
        <dbReference type="Pfam" id="PF18565"/>
    </source>
</evidence>
<organism evidence="9 10">
    <name type="scientific">Tunturiibacter gelidiferens</name>
    <dbReference type="NCBI Taxonomy" id="3069689"/>
    <lineage>
        <taxon>Bacteria</taxon>
        <taxon>Pseudomonadati</taxon>
        <taxon>Acidobacteriota</taxon>
        <taxon>Terriglobia</taxon>
        <taxon>Terriglobales</taxon>
        <taxon>Acidobacteriaceae</taxon>
        <taxon>Tunturiibacter</taxon>
    </lineage>
</organism>
<feature type="domain" description="Glycoside hydrolase family 2 immunoglobulin-like beta-sandwich" evidence="4">
    <location>
        <begin position="199"/>
        <end position="300"/>
    </location>
</feature>
<dbReference type="Gene3D" id="2.60.40.10">
    <property type="entry name" value="Immunoglobulins"/>
    <property type="match status" value="3"/>
</dbReference>
<evidence type="ECO:0000313" key="9">
    <source>
        <dbReference type="EMBL" id="MBB5330432.1"/>
    </source>
</evidence>
<feature type="domain" description="DUF4982" evidence="7">
    <location>
        <begin position="620"/>
        <end position="699"/>
    </location>
</feature>
<comment type="caution">
    <text evidence="9">The sequence shown here is derived from an EMBL/GenBank/DDBJ whole genome shotgun (WGS) entry which is preliminary data.</text>
</comment>
<reference evidence="9 10" key="1">
    <citation type="submission" date="2020-08" db="EMBL/GenBank/DDBJ databases">
        <title>Genomic Encyclopedia of Type Strains, Phase IV (KMG-V): Genome sequencing to study the core and pangenomes of soil and plant-associated prokaryotes.</title>
        <authorList>
            <person name="Whitman W."/>
        </authorList>
    </citation>
    <scope>NUCLEOTIDE SEQUENCE [LARGE SCALE GENOMIC DNA]</scope>
    <source>
        <strain evidence="9 10">X5P2</strain>
    </source>
</reference>
<name>A0A9X0QH64_9BACT</name>
<comment type="similarity">
    <text evidence="1">Belongs to the glycosyl hydrolase 2 family.</text>
</comment>
<dbReference type="SUPFAM" id="SSF51445">
    <property type="entry name" value="(Trans)glycosidases"/>
    <property type="match status" value="1"/>
</dbReference>
<dbReference type="InterPro" id="IPR017853">
    <property type="entry name" value="GH"/>
</dbReference>
<dbReference type="GO" id="GO:0004565">
    <property type="term" value="F:beta-galactosidase activity"/>
    <property type="evidence" value="ECO:0007669"/>
    <property type="project" value="UniProtKB-EC"/>
</dbReference>
<gene>
    <name evidence="9" type="ORF">HDF14_004067</name>
</gene>
<evidence type="ECO:0000256" key="3">
    <source>
        <dbReference type="ARBA" id="ARBA00023295"/>
    </source>
</evidence>
<dbReference type="Pfam" id="PF02836">
    <property type="entry name" value="Glyco_hydro_2_C"/>
    <property type="match status" value="1"/>
</dbReference>
<dbReference type="RefSeq" id="WP_183979886.1">
    <property type="nucleotide sequence ID" value="NZ_JACHEB010000010.1"/>
</dbReference>
<dbReference type="PROSITE" id="PS00608">
    <property type="entry name" value="GLYCOSYL_HYDROL_F2_2"/>
    <property type="match status" value="1"/>
</dbReference>
<dbReference type="PANTHER" id="PTHR42732:SF1">
    <property type="entry name" value="BETA-MANNOSIDASE"/>
    <property type="match status" value="1"/>
</dbReference>
<keyword evidence="3 9" id="KW-0326">Glycosidase</keyword>
<dbReference type="Gene3D" id="2.60.120.260">
    <property type="entry name" value="Galactose-binding domain-like"/>
    <property type="match status" value="1"/>
</dbReference>
<evidence type="ECO:0000259" key="6">
    <source>
        <dbReference type="Pfam" id="PF02837"/>
    </source>
</evidence>
<protein>
    <submittedName>
        <fullName evidence="9">Beta-galactosidase</fullName>
        <ecNumber evidence="9">3.2.1.23</ecNumber>
    </submittedName>
</protein>
<dbReference type="Gene3D" id="3.20.20.80">
    <property type="entry name" value="Glycosidases"/>
    <property type="match status" value="1"/>
</dbReference>
<dbReference type="InterPro" id="IPR013783">
    <property type="entry name" value="Ig-like_fold"/>
</dbReference>
<sequence>MEKASIIGVASAIGLDNDPVHGEILLHDTPARLSTFDDGWSFSKGDIVNAQSPIIKDGNWTPTRLPHDWSIAGPFNEDEPSGSEGAYLPTGIGWYRKSFRLPRSFKGRRILLQFDGIYQCSDVWINGEHLGMRPYGFTTFYYDLSLHLRFGGESNVVAVRVDNSHQPNLRWYSGSGINRHTWLINTGRVYIEQWGTGITTPQINLQSAMVEVSTRVRNELANPATCRLTTAIVDQSGSEIQSAQIESEIPAGGDHVFVQHMEVPKPQLWSTSTPILYSARQALSHGGVEVDGVTTRFGIRSVEFDADKGFLLNGERVKLNGVCVHDDGGCVGTAVPVRIWERRLSVLKEMGCNAIRASHNPHAPEFFDLCDTMGFFVMAEAFDEWREPKSQTPVFGYHRYFDEWSVRDLTDMIARDRNHPSIIIWSAGNEVPDQDVSRGTETLKGLVDILHKNDPTRLVTVACDQIAAEPNSALPQFLAELDVVGYNYVSRWRDRREKFYSIDRHDFPHRRFIGTENGAMPSFSPGHNTSPYHGRPFSNTRIEVEQLQRITQINDYVSGDFMWTGVDYLGEAKWPAKGSSSGVINTCGMPKDGYYFYQSIWTKSPVLHLSPHWDWAGKEGEIIPVICFTNCDTVELFLNDKSLGAQGFMFPETGMEGKYSNFPLRTKALQTTGDLHLAWYVPYQPGTLKAVGTKDGQVVLTVEQITTGEPAMIRLTADRTHINTRWDDLSHVSVEIIDKNGRVVPTSDNDVVFELSGPGRIVGLDNGQQDSHESYQGTQRRAFLGRALALVQSNGRPGEIRLTASSLSLTGASVTITTEDRA</sequence>
<keyword evidence="2 9" id="KW-0378">Hydrolase</keyword>
<dbReference type="InterPro" id="IPR006101">
    <property type="entry name" value="Glyco_hydro_2"/>
</dbReference>
<dbReference type="Pfam" id="PF18565">
    <property type="entry name" value="Glyco_hydro2_C5"/>
    <property type="match status" value="1"/>
</dbReference>
<evidence type="ECO:0000313" key="10">
    <source>
        <dbReference type="Proteomes" id="UP000535182"/>
    </source>
</evidence>
<dbReference type="InterPro" id="IPR032311">
    <property type="entry name" value="DUF4982"/>
</dbReference>
<dbReference type="GO" id="GO:0005975">
    <property type="term" value="P:carbohydrate metabolic process"/>
    <property type="evidence" value="ECO:0007669"/>
    <property type="project" value="InterPro"/>
</dbReference>
<dbReference type="Pfam" id="PF16355">
    <property type="entry name" value="DUF4982"/>
    <property type="match status" value="1"/>
</dbReference>
<dbReference type="EMBL" id="JACHEB010000010">
    <property type="protein sequence ID" value="MBB5330432.1"/>
    <property type="molecule type" value="Genomic_DNA"/>
</dbReference>
<dbReference type="AlphaFoldDB" id="A0A9X0QH64"/>
<proteinExistence type="inferred from homology"/>
<evidence type="ECO:0000259" key="5">
    <source>
        <dbReference type="Pfam" id="PF02836"/>
    </source>
</evidence>
<dbReference type="InterPro" id="IPR006104">
    <property type="entry name" value="Glyco_hydro_2_N"/>
</dbReference>
<dbReference type="PANTHER" id="PTHR42732">
    <property type="entry name" value="BETA-GALACTOSIDASE"/>
    <property type="match status" value="1"/>
</dbReference>
<feature type="domain" description="Glycoside hydrolase family 2" evidence="8">
    <location>
        <begin position="713"/>
        <end position="815"/>
    </location>
</feature>
<feature type="domain" description="Glycosyl hydrolases family 2 sugar binding" evidence="6">
    <location>
        <begin position="91"/>
        <end position="178"/>
    </location>
</feature>
<evidence type="ECO:0000256" key="2">
    <source>
        <dbReference type="ARBA" id="ARBA00022801"/>
    </source>
</evidence>
<dbReference type="SUPFAM" id="SSF49303">
    <property type="entry name" value="beta-Galactosidase/glucuronidase domain"/>
    <property type="match status" value="1"/>
</dbReference>
<evidence type="ECO:0000259" key="7">
    <source>
        <dbReference type="Pfam" id="PF16355"/>
    </source>
</evidence>
<feature type="domain" description="Glycoside hydrolase family 2 catalytic" evidence="5">
    <location>
        <begin position="307"/>
        <end position="591"/>
    </location>
</feature>
<dbReference type="Proteomes" id="UP000535182">
    <property type="component" value="Unassembled WGS sequence"/>
</dbReference>